<dbReference type="OrthoDB" id="362021at2759"/>
<organism evidence="2 3">
    <name type="scientific">Prunus yedoensis var. nudiflora</name>
    <dbReference type="NCBI Taxonomy" id="2094558"/>
    <lineage>
        <taxon>Eukaryota</taxon>
        <taxon>Viridiplantae</taxon>
        <taxon>Streptophyta</taxon>
        <taxon>Embryophyta</taxon>
        <taxon>Tracheophyta</taxon>
        <taxon>Spermatophyta</taxon>
        <taxon>Magnoliopsida</taxon>
        <taxon>eudicotyledons</taxon>
        <taxon>Gunneridae</taxon>
        <taxon>Pentapetalae</taxon>
        <taxon>rosids</taxon>
        <taxon>fabids</taxon>
        <taxon>Rosales</taxon>
        <taxon>Rosaceae</taxon>
        <taxon>Amygdaloideae</taxon>
        <taxon>Amygdaleae</taxon>
        <taxon>Prunus</taxon>
    </lineage>
</organism>
<dbReference type="PANTHER" id="PTHR13108:SF10">
    <property type="entry name" value="CONDENSIN COMPLEX SUBUNIT 2"/>
    <property type="match status" value="1"/>
</dbReference>
<dbReference type="STRING" id="2094558.A0A314XUP9"/>
<sequence>MANRPQSPTSPLFVLGSNDDQLERAQARAARAAANRRKAATVSAPSSPPSDPCLSREQIIDLFQNCIKLASENKINQKNTWELKLIDHLSDIIKVEAENDTETNFQKASCTLEAGVKIYALRVDSVHAEAYKVLSGMNRASLEDEQGVDHENRSFGDPTFQSRHEDNNNSGTSYEADVGDRFERVSAFLFQGLGLIQRKMHGLVLITGNIGGLRVQRKLL</sequence>
<name>A0A314XUP9_PRUYE</name>
<gene>
    <name evidence="2" type="ORF">Pyn_05917</name>
</gene>
<dbReference type="GO" id="GO:0000796">
    <property type="term" value="C:condensin complex"/>
    <property type="evidence" value="ECO:0007669"/>
    <property type="project" value="InterPro"/>
</dbReference>
<dbReference type="AlphaFoldDB" id="A0A314XUP9"/>
<evidence type="ECO:0000313" key="2">
    <source>
        <dbReference type="EMBL" id="PQP95073.1"/>
    </source>
</evidence>
<evidence type="ECO:0000313" key="3">
    <source>
        <dbReference type="Proteomes" id="UP000250321"/>
    </source>
</evidence>
<dbReference type="GO" id="GO:0007076">
    <property type="term" value="P:mitotic chromosome condensation"/>
    <property type="evidence" value="ECO:0007669"/>
    <property type="project" value="InterPro"/>
</dbReference>
<evidence type="ECO:0000256" key="1">
    <source>
        <dbReference type="SAM" id="MobiDB-lite"/>
    </source>
</evidence>
<proteinExistence type="predicted"/>
<dbReference type="InterPro" id="IPR022816">
    <property type="entry name" value="Condensin_barren_su2"/>
</dbReference>
<keyword evidence="3" id="KW-1185">Reference proteome</keyword>
<dbReference type="EMBL" id="PJQY01002277">
    <property type="protein sequence ID" value="PQP95073.1"/>
    <property type="molecule type" value="Genomic_DNA"/>
</dbReference>
<accession>A0A314XUP9</accession>
<reference evidence="2 3" key="1">
    <citation type="submission" date="2018-02" db="EMBL/GenBank/DDBJ databases">
        <title>Draft genome of wild Prunus yedoensis var. nudiflora.</title>
        <authorList>
            <person name="Baek S."/>
            <person name="Kim J.-H."/>
            <person name="Choi K."/>
            <person name="Kim G.-B."/>
            <person name="Cho A."/>
            <person name="Jang H."/>
            <person name="Shin C.-H."/>
            <person name="Yu H.-J."/>
            <person name="Mun J.-H."/>
        </authorList>
    </citation>
    <scope>NUCLEOTIDE SEQUENCE [LARGE SCALE GENOMIC DNA]</scope>
    <source>
        <strain evidence="3">cv. Jeju island</strain>
        <tissue evidence="2">Leaf</tissue>
    </source>
</reference>
<protein>
    <submittedName>
        <fullName evidence="2">Condensin complex subunit 2-like</fullName>
    </submittedName>
</protein>
<comment type="caution">
    <text evidence="2">The sequence shown here is derived from an EMBL/GenBank/DDBJ whole genome shotgun (WGS) entry which is preliminary data.</text>
</comment>
<dbReference type="PANTHER" id="PTHR13108">
    <property type="entry name" value="CONDENSIN COMPLEX SUBUNIT 2"/>
    <property type="match status" value="1"/>
</dbReference>
<feature type="region of interest" description="Disordered" evidence="1">
    <location>
        <begin position="142"/>
        <end position="174"/>
    </location>
</feature>
<dbReference type="Pfam" id="PF05786">
    <property type="entry name" value="Cnd2"/>
    <property type="match status" value="1"/>
</dbReference>
<dbReference type="Proteomes" id="UP000250321">
    <property type="component" value="Unassembled WGS sequence"/>
</dbReference>
<dbReference type="GO" id="GO:0003682">
    <property type="term" value="F:chromatin binding"/>
    <property type="evidence" value="ECO:0007669"/>
    <property type="project" value="TreeGrafter"/>
</dbReference>